<gene>
    <name evidence="9" type="ORF">BATDEDRAFT_92747</name>
</gene>
<evidence type="ECO:0000256" key="2">
    <source>
        <dbReference type="ARBA" id="ARBA00022723"/>
    </source>
</evidence>
<dbReference type="GO" id="GO:0006355">
    <property type="term" value="P:regulation of DNA-templated transcription"/>
    <property type="evidence" value="ECO:0007669"/>
    <property type="project" value="UniProtKB-ARBA"/>
</dbReference>
<proteinExistence type="predicted"/>
<dbReference type="InParanoid" id="F4PED0"/>
<accession>F4PED0</accession>
<dbReference type="GO" id="GO:0005634">
    <property type="term" value="C:nucleus"/>
    <property type="evidence" value="ECO:0007669"/>
    <property type="project" value="UniProtKB-SubCell"/>
</dbReference>
<keyword evidence="5" id="KW-0862">Zinc</keyword>
<dbReference type="EMBL" id="GL882897">
    <property type="protein sequence ID" value="EGF76404.1"/>
    <property type="molecule type" value="Genomic_DNA"/>
</dbReference>
<evidence type="ECO:0000256" key="8">
    <source>
        <dbReference type="SAM" id="MobiDB-lite"/>
    </source>
</evidence>
<keyword evidence="2" id="KW-0479">Metal-binding</keyword>
<feature type="compositionally biased region" description="Low complexity" evidence="8">
    <location>
        <begin position="78"/>
        <end position="87"/>
    </location>
</feature>
<dbReference type="GeneID" id="18244748"/>
<evidence type="ECO:0000256" key="5">
    <source>
        <dbReference type="ARBA" id="ARBA00022833"/>
    </source>
</evidence>
<evidence type="ECO:0000313" key="10">
    <source>
        <dbReference type="Proteomes" id="UP000007241"/>
    </source>
</evidence>
<feature type="region of interest" description="Disordered" evidence="8">
    <location>
        <begin position="1"/>
        <end position="144"/>
    </location>
</feature>
<dbReference type="Proteomes" id="UP000007241">
    <property type="component" value="Unassembled WGS sequence"/>
</dbReference>
<dbReference type="PANTHER" id="PTHR24391:SF18">
    <property type="entry name" value="EG:115C2.6 PROTEIN"/>
    <property type="match status" value="1"/>
</dbReference>
<sequence length="434" mass="49087">MSGPTDEPNPGTSNEYQEEPMYIVDPSTSRRGRKRPIDELGPNISEQDWKAIIDRPDPGIPKDWQDLVDAVNSNILKDQQQSIDQPSPSTPKRGRKRPIDEHGSNISKQDQQQSMNQPGPSASKQSRKQSTNEPGLVFPDKNWQRLIDEADSNTFEEWQELFDIAGLNTPNQNEQQPMIQSNPSTSSQDQQQYSTDTIDSSILDENWIDLFDIADSSTPNQVSGPIDQDGLNTFDQTQQHPVDAIGLSISNEDWQEIIDAANPTTSNQDQQQSMDQSNTSTSSQDQHQPTDENESDNAVSDQVTGLSEQSQRTFDGINQRLVASKVTRDKKYKEYHEYIALGLRQRLALSSEETSELGYNPKTEIRLKHDTLIKSHHHTVTDAQINVDRMAHHVFSDSDVLDKVMVKQHTLQHKLYQMVMSADVDAKHVKYIIL</sequence>
<feature type="compositionally biased region" description="Low complexity" evidence="8">
    <location>
        <begin position="264"/>
        <end position="286"/>
    </location>
</feature>
<keyword evidence="6" id="KW-0238">DNA-binding</keyword>
<feature type="compositionally biased region" description="Polar residues" evidence="8">
    <location>
        <begin position="168"/>
        <end position="183"/>
    </location>
</feature>
<feature type="compositionally biased region" description="Polar residues" evidence="8">
    <location>
        <begin position="104"/>
        <end position="133"/>
    </location>
</feature>
<dbReference type="RefSeq" id="XP_006683013.1">
    <property type="nucleotide sequence ID" value="XM_006682950.1"/>
</dbReference>
<protein>
    <submittedName>
        <fullName evidence="9">Uncharacterized protein</fullName>
    </submittedName>
</protein>
<dbReference type="GO" id="GO:0003677">
    <property type="term" value="F:DNA binding"/>
    <property type="evidence" value="ECO:0007669"/>
    <property type="project" value="UniProtKB-KW"/>
</dbReference>
<reference evidence="9 10" key="1">
    <citation type="submission" date="2009-12" db="EMBL/GenBank/DDBJ databases">
        <title>The draft genome of Batrachochytrium dendrobatidis.</title>
        <authorList>
            <consortium name="US DOE Joint Genome Institute (JGI-PGF)"/>
            <person name="Kuo A."/>
            <person name="Salamov A."/>
            <person name="Schmutz J."/>
            <person name="Lucas S."/>
            <person name="Pitluck S."/>
            <person name="Rosenblum E."/>
            <person name="Stajich J."/>
            <person name="Eisen M."/>
            <person name="Grigoriev I.V."/>
        </authorList>
    </citation>
    <scope>NUCLEOTIDE SEQUENCE [LARGE SCALE GENOMIC DNA]</scope>
    <source>
        <strain evidence="10">JAM81 / FGSC 10211</strain>
    </source>
</reference>
<keyword evidence="3" id="KW-0677">Repeat</keyword>
<dbReference type="InterPro" id="IPR051574">
    <property type="entry name" value="ZnF_E-box_Homeobox"/>
</dbReference>
<feature type="compositionally biased region" description="Basic and acidic residues" evidence="8">
    <location>
        <begin position="47"/>
        <end position="57"/>
    </location>
</feature>
<dbReference type="GO" id="GO:0008270">
    <property type="term" value="F:zinc ion binding"/>
    <property type="evidence" value="ECO:0007669"/>
    <property type="project" value="UniProtKB-KW"/>
</dbReference>
<evidence type="ECO:0000256" key="4">
    <source>
        <dbReference type="ARBA" id="ARBA00022771"/>
    </source>
</evidence>
<evidence type="ECO:0000256" key="1">
    <source>
        <dbReference type="ARBA" id="ARBA00004123"/>
    </source>
</evidence>
<evidence type="ECO:0000256" key="7">
    <source>
        <dbReference type="ARBA" id="ARBA00023242"/>
    </source>
</evidence>
<evidence type="ECO:0000256" key="6">
    <source>
        <dbReference type="ARBA" id="ARBA00023125"/>
    </source>
</evidence>
<name>F4PED0_BATDJ</name>
<keyword evidence="10" id="KW-1185">Reference proteome</keyword>
<feature type="compositionally biased region" description="Polar residues" evidence="8">
    <location>
        <begin position="296"/>
        <end position="311"/>
    </location>
</feature>
<dbReference type="PANTHER" id="PTHR24391">
    <property type="entry name" value="HISTONE H4 TRANSCRIPTION FACTOR-RELATED"/>
    <property type="match status" value="1"/>
</dbReference>
<feature type="compositionally biased region" description="Low complexity" evidence="8">
    <location>
        <begin position="184"/>
        <end position="195"/>
    </location>
</feature>
<dbReference type="HOGENOM" id="CLU_056025_0_0_1"/>
<organism evidence="9 10">
    <name type="scientific">Batrachochytrium dendrobatidis (strain JAM81 / FGSC 10211)</name>
    <name type="common">Frog chytrid fungus</name>
    <dbReference type="NCBI Taxonomy" id="684364"/>
    <lineage>
        <taxon>Eukaryota</taxon>
        <taxon>Fungi</taxon>
        <taxon>Fungi incertae sedis</taxon>
        <taxon>Chytridiomycota</taxon>
        <taxon>Chytridiomycota incertae sedis</taxon>
        <taxon>Chytridiomycetes</taxon>
        <taxon>Rhizophydiales</taxon>
        <taxon>Rhizophydiales incertae sedis</taxon>
        <taxon>Batrachochytrium</taxon>
    </lineage>
</organism>
<keyword evidence="7" id="KW-0539">Nucleus</keyword>
<evidence type="ECO:0000256" key="3">
    <source>
        <dbReference type="ARBA" id="ARBA00022737"/>
    </source>
</evidence>
<comment type="subcellular location">
    <subcellularLocation>
        <location evidence="1">Nucleus</location>
    </subcellularLocation>
</comment>
<keyword evidence="4" id="KW-0863">Zinc-finger</keyword>
<feature type="region of interest" description="Disordered" evidence="8">
    <location>
        <begin position="264"/>
        <end position="311"/>
    </location>
</feature>
<dbReference type="AlphaFoldDB" id="F4PED0"/>
<evidence type="ECO:0000313" key="9">
    <source>
        <dbReference type="EMBL" id="EGF76404.1"/>
    </source>
</evidence>
<feature type="region of interest" description="Disordered" evidence="8">
    <location>
        <begin position="163"/>
        <end position="195"/>
    </location>
</feature>